<dbReference type="EMBL" id="CP027059">
    <property type="protein sequence ID" value="UQZ84922.1"/>
    <property type="molecule type" value="Genomic_DNA"/>
</dbReference>
<keyword evidence="5 12" id="KW-0418">Kinase</keyword>
<evidence type="ECO:0000256" key="3">
    <source>
        <dbReference type="ARBA" id="ARBA00022679"/>
    </source>
</evidence>
<keyword evidence="2" id="KW-0723">Serine/threonine-protein kinase</keyword>
<dbReference type="Gene3D" id="1.10.510.10">
    <property type="entry name" value="Transferase(Phosphotransferase) domain 1"/>
    <property type="match status" value="1"/>
</dbReference>
<keyword evidence="10" id="KW-0812">Transmembrane</keyword>
<dbReference type="EC" id="2.7.11.1" evidence="1"/>
<dbReference type="PANTHER" id="PTHR24363:SF0">
    <property type="entry name" value="SERINE_THREONINE KINASE LIKE DOMAIN CONTAINING 1"/>
    <property type="match status" value="1"/>
</dbReference>
<evidence type="ECO:0000256" key="1">
    <source>
        <dbReference type="ARBA" id="ARBA00012513"/>
    </source>
</evidence>
<evidence type="ECO:0000256" key="6">
    <source>
        <dbReference type="ARBA" id="ARBA00022840"/>
    </source>
</evidence>
<feature type="domain" description="Protein kinase" evidence="11">
    <location>
        <begin position="24"/>
        <end position="305"/>
    </location>
</feature>
<dbReference type="SUPFAM" id="SSF56112">
    <property type="entry name" value="Protein kinase-like (PK-like)"/>
    <property type="match status" value="1"/>
</dbReference>
<dbReference type="PROSITE" id="PS00107">
    <property type="entry name" value="PROTEIN_KINASE_ATP"/>
    <property type="match status" value="1"/>
</dbReference>
<evidence type="ECO:0000256" key="7">
    <source>
        <dbReference type="ARBA" id="ARBA00047899"/>
    </source>
</evidence>
<reference evidence="12" key="1">
    <citation type="submission" date="2018-02" db="EMBL/GenBank/DDBJ databases">
        <authorList>
            <person name="Kim S.-K."/>
            <person name="Jung H.-I."/>
            <person name="Lee S.-W."/>
        </authorList>
    </citation>
    <scope>NUCLEOTIDE SEQUENCE</scope>
    <source>
        <strain evidence="12">SK3146</strain>
    </source>
</reference>
<keyword evidence="3" id="KW-0808">Transferase</keyword>
<evidence type="ECO:0000256" key="4">
    <source>
        <dbReference type="ARBA" id="ARBA00022741"/>
    </source>
</evidence>
<dbReference type="InterPro" id="IPR017441">
    <property type="entry name" value="Protein_kinase_ATP_BS"/>
</dbReference>
<evidence type="ECO:0000313" key="12">
    <source>
        <dbReference type="EMBL" id="UQZ84922.1"/>
    </source>
</evidence>
<dbReference type="Proteomes" id="UP001057134">
    <property type="component" value="Chromosome"/>
</dbReference>
<evidence type="ECO:0000259" key="11">
    <source>
        <dbReference type="PROSITE" id="PS50011"/>
    </source>
</evidence>
<keyword evidence="13" id="KW-1185">Reference proteome</keyword>
<keyword evidence="4 9" id="KW-0547">Nucleotide-binding</keyword>
<keyword evidence="10" id="KW-1133">Transmembrane helix</keyword>
<evidence type="ECO:0000313" key="13">
    <source>
        <dbReference type="Proteomes" id="UP001057134"/>
    </source>
</evidence>
<protein>
    <recommendedName>
        <fullName evidence="1">non-specific serine/threonine protein kinase</fullName>
        <ecNumber evidence="1">2.7.11.1</ecNumber>
    </recommendedName>
</protein>
<reference evidence="12" key="2">
    <citation type="journal article" date="2021" name="J Anim Sci Technol">
        <title>Complete genome sequence of Paenibacillus konkukensis sp. nov. SK3146 as a potential probiotic strain.</title>
        <authorList>
            <person name="Jung H.I."/>
            <person name="Park S."/>
            <person name="Niu K.M."/>
            <person name="Lee S.W."/>
            <person name="Kothari D."/>
            <person name="Yi K.J."/>
            <person name="Kim S.K."/>
        </authorList>
    </citation>
    <scope>NUCLEOTIDE SEQUENCE</scope>
    <source>
        <strain evidence="12">SK3146</strain>
    </source>
</reference>
<dbReference type="Pfam" id="PF00069">
    <property type="entry name" value="Pkinase"/>
    <property type="match status" value="1"/>
</dbReference>
<dbReference type="InterPro" id="IPR000719">
    <property type="entry name" value="Prot_kinase_dom"/>
</dbReference>
<evidence type="ECO:0000256" key="8">
    <source>
        <dbReference type="ARBA" id="ARBA00048679"/>
    </source>
</evidence>
<dbReference type="SMART" id="SM00220">
    <property type="entry name" value="S_TKc"/>
    <property type="match status" value="1"/>
</dbReference>
<evidence type="ECO:0000256" key="9">
    <source>
        <dbReference type="PROSITE-ProRule" id="PRU10141"/>
    </source>
</evidence>
<feature type="transmembrane region" description="Helical" evidence="10">
    <location>
        <begin position="281"/>
        <end position="302"/>
    </location>
</feature>
<organism evidence="12 13">
    <name type="scientific">Paenibacillus konkukensis</name>
    <dbReference type="NCBI Taxonomy" id="2020716"/>
    <lineage>
        <taxon>Bacteria</taxon>
        <taxon>Bacillati</taxon>
        <taxon>Bacillota</taxon>
        <taxon>Bacilli</taxon>
        <taxon>Bacillales</taxon>
        <taxon>Paenibacillaceae</taxon>
        <taxon>Paenibacillus</taxon>
    </lineage>
</organism>
<dbReference type="RefSeq" id="WP_249860634.1">
    <property type="nucleotide sequence ID" value="NZ_CP027059.1"/>
</dbReference>
<evidence type="ECO:0000256" key="2">
    <source>
        <dbReference type="ARBA" id="ARBA00022527"/>
    </source>
</evidence>
<feature type="binding site" evidence="9">
    <location>
        <position position="51"/>
    </location>
    <ligand>
        <name>ATP</name>
        <dbReference type="ChEBI" id="CHEBI:30616"/>
    </ligand>
</feature>
<gene>
    <name evidence="12" type="ORF">SK3146_04184</name>
</gene>
<comment type="catalytic activity">
    <reaction evidence="8">
        <text>L-seryl-[protein] + ATP = O-phospho-L-seryl-[protein] + ADP + H(+)</text>
        <dbReference type="Rhea" id="RHEA:17989"/>
        <dbReference type="Rhea" id="RHEA-COMP:9863"/>
        <dbReference type="Rhea" id="RHEA-COMP:11604"/>
        <dbReference type="ChEBI" id="CHEBI:15378"/>
        <dbReference type="ChEBI" id="CHEBI:29999"/>
        <dbReference type="ChEBI" id="CHEBI:30616"/>
        <dbReference type="ChEBI" id="CHEBI:83421"/>
        <dbReference type="ChEBI" id="CHEBI:456216"/>
        <dbReference type="EC" id="2.7.11.1"/>
    </reaction>
</comment>
<comment type="catalytic activity">
    <reaction evidence="7">
        <text>L-threonyl-[protein] + ATP = O-phospho-L-threonyl-[protein] + ADP + H(+)</text>
        <dbReference type="Rhea" id="RHEA:46608"/>
        <dbReference type="Rhea" id="RHEA-COMP:11060"/>
        <dbReference type="Rhea" id="RHEA-COMP:11605"/>
        <dbReference type="ChEBI" id="CHEBI:15378"/>
        <dbReference type="ChEBI" id="CHEBI:30013"/>
        <dbReference type="ChEBI" id="CHEBI:30616"/>
        <dbReference type="ChEBI" id="CHEBI:61977"/>
        <dbReference type="ChEBI" id="CHEBI:456216"/>
        <dbReference type="EC" id="2.7.11.1"/>
    </reaction>
</comment>
<name>A0ABY4RU54_9BACL</name>
<keyword evidence="6 9" id="KW-0067">ATP-binding</keyword>
<keyword evidence="10" id="KW-0472">Membrane</keyword>
<accession>A0ABY4RU54</accession>
<dbReference type="PROSITE" id="PS50011">
    <property type="entry name" value="PROTEIN_KINASE_DOM"/>
    <property type="match status" value="1"/>
</dbReference>
<evidence type="ECO:0000256" key="10">
    <source>
        <dbReference type="SAM" id="Phobius"/>
    </source>
</evidence>
<proteinExistence type="predicted"/>
<sequence length="305" mass="34039">MTTSFERHVSSGTIVQGKWNHRRYKIERLLGAGANGQVYLVKRGKLSYALKTGFDAVDHQSEVNALKTLSKSGTSYRNYLLDVDDFHCEGQDFPFYIMPYMKGQSMADFMKQNGRDWIYLIGLNLLRKLVELHGEGYIFSDIKMENVIVSGYGDVELIDFGGVTPKGRAVKQFTEVYDRGFWGAGSRSADEAYDLFAFAVLLISSTDTGRRLAGIKKVIPQNRSVDMLLEMLQANRALSHAAPVLRKALLGQYATSKEALADWRKGGYPKPAKIVSSIGGAWLKICFAASLLLFGLTVYLYWPAS</sequence>
<dbReference type="GO" id="GO:0016301">
    <property type="term" value="F:kinase activity"/>
    <property type="evidence" value="ECO:0007669"/>
    <property type="project" value="UniProtKB-KW"/>
</dbReference>
<dbReference type="InterPro" id="IPR011009">
    <property type="entry name" value="Kinase-like_dom_sf"/>
</dbReference>
<evidence type="ECO:0000256" key="5">
    <source>
        <dbReference type="ARBA" id="ARBA00022777"/>
    </source>
</evidence>
<dbReference type="PANTHER" id="PTHR24363">
    <property type="entry name" value="SERINE/THREONINE PROTEIN KINASE"/>
    <property type="match status" value="1"/>
</dbReference>